<dbReference type="InterPro" id="IPR002591">
    <property type="entry name" value="Phosphodiest/P_Trfase"/>
</dbReference>
<reference evidence="2" key="4">
    <citation type="submission" date="2025-09" db="UniProtKB">
        <authorList>
            <consortium name="Ensembl"/>
        </authorList>
    </citation>
    <scope>IDENTIFICATION</scope>
</reference>
<dbReference type="AlphaFoldDB" id="A0A3P8XR48"/>
<accession>A0A3P8XR48</accession>
<name>A0A3P8XR48_ESOLU</name>
<dbReference type="Gene3D" id="3.40.720.10">
    <property type="entry name" value="Alkaline Phosphatase, subunit A"/>
    <property type="match status" value="1"/>
</dbReference>
<dbReference type="PANTHER" id="PTHR10151">
    <property type="entry name" value="ECTONUCLEOTIDE PYROPHOSPHATASE/PHOSPHODIESTERASE"/>
    <property type="match status" value="1"/>
</dbReference>
<dbReference type="CDD" id="cd16018">
    <property type="entry name" value="Enpp"/>
    <property type="match status" value="1"/>
</dbReference>
<dbReference type="Pfam" id="PF01663">
    <property type="entry name" value="Phosphodiest"/>
    <property type="match status" value="1"/>
</dbReference>
<protein>
    <recommendedName>
        <fullName evidence="4">AP3A hydrolase</fullName>
    </recommendedName>
</protein>
<dbReference type="SUPFAM" id="SSF53649">
    <property type="entry name" value="Alkaline phosphatase-like"/>
    <property type="match status" value="1"/>
</dbReference>
<dbReference type="Proteomes" id="UP000265140">
    <property type="component" value="Chromosome 18"/>
</dbReference>
<dbReference type="Ensembl" id="ENSELUT00000008053.3">
    <property type="protein sequence ID" value="ENSELUP00000006947.3"/>
    <property type="gene ID" value="ENSELUG00000007776.3"/>
</dbReference>
<evidence type="ECO:0008006" key="4">
    <source>
        <dbReference type="Google" id="ProtNLM"/>
    </source>
</evidence>
<keyword evidence="3" id="KW-1185">Reference proteome</keyword>
<keyword evidence="1" id="KW-0812">Transmembrane</keyword>
<dbReference type="Bgee" id="ENSELUG00000007776">
    <property type="expression patterns" value="Expressed in brain and 14 other cell types or tissues"/>
</dbReference>
<reference evidence="2" key="3">
    <citation type="submission" date="2025-08" db="UniProtKB">
        <authorList>
            <consortium name="Ensembl"/>
        </authorList>
    </citation>
    <scope>IDENTIFICATION</scope>
</reference>
<proteinExistence type="predicted"/>
<evidence type="ECO:0000313" key="3">
    <source>
        <dbReference type="Proteomes" id="UP000265140"/>
    </source>
</evidence>
<dbReference type="InParanoid" id="A0A3P8XR48"/>
<organism evidence="2 3">
    <name type="scientific">Esox lucius</name>
    <name type="common">Northern pike</name>
    <dbReference type="NCBI Taxonomy" id="8010"/>
    <lineage>
        <taxon>Eukaryota</taxon>
        <taxon>Metazoa</taxon>
        <taxon>Chordata</taxon>
        <taxon>Craniata</taxon>
        <taxon>Vertebrata</taxon>
        <taxon>Euteleostomi</taxon>
        <taxon>Actinopterygii</taxon>
        <taxon>Neopterygii</taxon>
        <taxon>Teleostei</taxon>
        <taxon>Protacanthopterygii</taxon>
        <taxon>Esociformes</taxon>
        <taxon>Esocidae</taxon>
        <taxon>Esox</taxon>
    </lineage>
</organism>
<sequence length="555" mass="62077">MPSHSISELGFCQFCMPYIKRMGNLPAGSLFCAPRSLLKSKGCNWEAAVMMWTIMLNCQLRGRGGGHCCLGLLLTSALTFALATQMDHHGHQGRPLHSIRDERPKLLLVSFDGFRWDYVDRVPTPNFHALMNEGSKVEQVENTYITKTFPDHYTLVTGLHAETHGIVANEMFDPDLNASFSMEGPSAYEPRWWAGAEPLWVTNQKQGGRSGGVMWPGSDVKIGGVYPSRYVPYNASVSFERRVETMVAWLAEEGHGEGPGQGGVDFGVLYWEEPDESGHNLGPESPLMDVVIADIDDKLGFLRNELRKKGLYERVNLIVTSDHGMTQLSEDKVIELDQYLDRELYSWVDKSPVVGILPREGKLEEVYKALLDVNPNMVVYKTEQIPERLHYRHNRRIMPIILEAKEGWTICQNRTTAPHMLGNHGYDNSLPSMHPVFVARGPAFRRNYVKHSMVSVDLYPLMCHILSVQPRPNNGSLARVRDLLSEPSIPTPRAPSGGGDQAPSYATALGVFLGLVMVTGFLVVIVKLVTLKQLPGKHLGSREMVQPLLQEDLHL</sequence>
<evidence type="ECO:0000313" key="2">
    <source>
        <dbReference type="Ensembl" id="ENSELUP00000006947.3"/>
    </source>
</evidence>
<dbReference type="GeneTree" id="ENSGT00940000160562"/>
<reference evidence="2" key="2">
    <citation type="submission" date="2020-02" db="EMBL/GenBank/DDBJ databases">
        <title>Esox lucius (northern pike) genome, fEsoLuc1, primary haplotype.</title>
        <authorList>
            <person name="Myers G."/>
            <person name="Karagic N."/>
            <person name="Meyer A."/>
            <person name="Pippel M."/>
            <person name="Reichard M."/>
            <person name="Winkler S."/>
            <person name="Tracey A."/>
            <person name="Sims Y."/>
            <person name="Howe K."/>
            <person name="Rhie A."/>
            <person name="Formenti G."/>
            <person name="Durbin R."/>
            <person name="Fedrigo O."/>
            <person name="Jarvis E.D."/>
        </authorList>
    </citation>
    <scope>NUCLEOTIDE SEQUENCE [LARGE SCALE GENOMIC DNA]</scope>
</reference>
<dbReference type="PANTHER" id="PTHR10151:SF125">
    <property type="entry name" value="ECTONUCLEOTIDE PYROPHOSPHATASE_PHOSPHODIESTERASE FAMILY MEMBER 5"/>
    <property type="match status" value="1"/>
</dbReference>
<reference evidence="3" key="1">
    <citation type="journal article" date="2014" name="PLoS ONE">
        <title>The genome and linkage map of the northern pike (Esox lucius): conserved synteny revealed between the salmonid sister group and the Neoteleostei.</title>
        <authorList>
            <person name="Rondeau E.B."/>
            <person name="Minkley D.R."/>
            <person name="Leong J.S."/>
            <person name="Messmer A.M."/>
            <person name="Jantzen J.R."/>
            <person name="von Schalburg K.R."/>
            <person name="Lemon C."/>
            <person name="Bird N.H."/>
            <person name="Koop B.F."/>
        </authorList>
    </citation>
    <scope>NUCLEOTIDE SEQUENCE</scope>
</reference>
<keyword evidence="1" id="KW-0472">Membrane</keyword>
<keyword evidence="1" id="KW-1133">Transmembrane helix</keyword>
<dbReference type="InterPro" id="IPR017850">
    <property type="entry name" value="Alkaline_phosphatase_core_sf"/>
</dbReference>
<dbReference type="Gene3D" id="3.30.1360.180">
    <property type="match status" value="1"/>
</dbReference>
<evidence type="ECO:0000256" key="1">
    <source>
        <dbReference type="SAM" id="Phobius"/>
    </source>
</evidence>
<feature type="transmembrane region" description="Helical" evidence="1">
    <location>
        <begin position="505"/>
        <end position="529"/>
    </location>
</feature>
<dbReference type="OMA" id="DEYVSRD"/>